<dbReference type="AlphaFoldDB" id="A0A644TL80"/>
<accession>A0A644TL80</accession>
<evidence type="ECO:0000313" key="1">
    <source>
        <dbReference type="EMBL" id="MPL67693.1"/>
    </source>
</evidence>
<comment type="caution">
    <text evidence="1">The sequence shown here is derived from an EMBL/GenBank/DDBJ whole genome shotgun (WGS) entry which is preliminary data.</text>
</comment>
<protein>
    <submittedName>
        <fullName evidence="1">Uncharacterized protein</fullName>
    </submittedName>
</protein>
<organism evidence="1">
    <name type="scientific">bioreactor metagenome</name>
    <dbReference type="NCBI Taxonomy" id="1076179"/>
    <lineage>
        <taxon>unclassified sequences</taxon>
        <taxon>metagenomes</taxon>
        <taxon>ecological metagenomes</taxon>
    </lineage>
</organism>
<sequence>MKNSGKMFIRGNLSRRGFSKSSGFLKVAPFYYIHSRDNRTERATNKIGTRFRPLEEHLTSTAVSALHFHSLAEAAPGLLSYGALCRACAPRTLSGIV</sequence>
<name>A0A644TL80_9ZZZZ</name>
<dbReference type="EMBL" id="VSSQ01000038">
    <property type="protein sequence ID" value="MPL67693.1"/>
    <property type="molecule type" value="Genomic_DNA"/>
</dbReference>
<gene>
    <name evidence="1" type="ORF">SDC9_13391</name>
</gene>
<proteinExistence type="predicted"/>
<reference evidence="1" key="1">
    <citation type="submission" date="2019-08" db="EMBL/GenBank/DDBJ databases">
        <authorList>
            <person name="Kucharzyk K."/>
            <person name="Murdoch R.W."/>
            <person name="Higgins S."/>
            <person name="Loffler F."/>
        </authorList>
    </citation>
    <scope>NUCLEOTIDE SEQUENCE</scope>
</reference>